<dbReference type="Proteomes" id="UP001152485">
    <property type="component" value="Unassembled WGS sequence"/>
</dbReference>
<reference evidence="1 4" key="1">
    <citation type="submission" date="2022-07" db="EMBL/GenBank/DDBJ databases">
        <authorList>
            <person name="Criscuolo A."/>
        </authorList>
    </citation>
    <scope>NUCLEOTIDE SEQUENCE</scope>
    <source>
        <strain evidence="4">CIP 111951</strain>
        <strain evidence="1">CIP111854</strain>
        <strain evidence="2">CIP111951</strain>
    </source>
</reference>
<name>A0A9W4VTV8_9GAMM</name>
<dbReference type="AlphaFoldDB" id="A0A9W4VTV8"/>
<dbReference type="EMBL" id="CAMAPC010000013">
    <property type="protein sequence ID" value="CAH9062597.1"/>
    <property type="molecule type" value="Genomic_DNA"/>
</dbReference>
<organism evidence="1 3">
    <name type="scientific">Pseudoalteromonas holothuriae</name>
    <dbReference type="NCBI Taxonomy" id="2963714"/>
    <lineage>
        <taxon>Bacteria</taxon>
        <taxon>Pseudomonadati</taxon>
        <taxon>Pseudomonadota</taxon>
        <taxon>Gammaproteobacteria</taxon>
        <taxon>Alteromonadales</taxon>
        <taxon>Pseudoalteromonadaceae</taxon>
        <taxon>Pseudoalteromonas</taxon>
    </lineage>
</organism>
<evidence type="ECO:0000313" key="3">
    <source>
        <dbReference type="Proteomes" id="UP001152467"/>
    </source>
</evidence>
<evidence type="ECO:0000313" key="2">
    <source>
        <dbReference type="EMBL" id="CAH9068089.1"/>
    </source>
</evidence>
<gene>
    <name evidence="1" type="ORF">PSECIP111854_03045</name>
    <name evidence="2" type="ORF">PSECIP111951_04011</name>
</gene>
<protein>
    <submittedName>
        <fullName evidence="1">Uncharacterized protein</fullName>
    </submittedName>
</protein>
<evidence type="ECO:0000313" key="4">
    <source>
        <dbReference type="Proteomes" id="UP001152485"/>
    </source>
</evidence>
<accession>A0A9W4VTV8</accession>
<sequence length="53" mass="5860">MEGIVIVRMTQNKKPAFAGLLQNGNQGGINKCLLLLTSIIIDPDNIIKFKTIY</sequence>
<comment type="caution">
    <text evidence="1">The sequence shown here is derived from an EMBL/GenBank/DDBJ whole genome shotgun (WGS) entry which is preliminary data.</text>
</comment>
<keyword evidence="3" id="KW-1185">Reference proteome</keyword>
<dbReference type="EMBL" id="CAMAPD010000032">
    <property type="protein sequence ID" value="CAH9068089.1"/>
    <property type="molecule type" value="Genomic_DNA"/>
</dbReference>
<dbReference type="Proteomes" id="UP001152467">
    <property type="component" value="Unassembled WGS sequence"/>
</dbReference>
<evidence type="ECO:0000313" key="1">
    <source>
        <dbReference type="EMBL" id="CAH9062597.1"/>
    </source>
</evidence>
<proteinExistence type="predicted"/>